<evidence type="ECO:0000259" key="1">
    <source>
        <dbReference type="SMART" id="SM00849"/>
    </source>
</evidence>
<reference evidence="3" key="1">
    <citation type="submission" date="2015-08" db="EMBL/GenBank/DDBJ databases">
        <title>Genome sequencing project for genomic taxonomy and phylogenomics of Bacillus-like bacteria.</title>
        <authorList>
            <person name="Liu B."/>
            <person name="Wang J."/>
            <person name="Zhu Y."/>
            <person name="Liu G."/>
            <person name="Chen Q."/>
            <person name="Chen Z."/>
            <person name="Lan J."/>
            <person name="Che J."/>
            <person name="Ge C."/>
            <person name="Shi H."/>
            <person name="Pan Z."/>
            <person name="Liu X."/>
        </authorList>
    </citation>
    <scope>NUCLEOTIDE SEQUENCE [LARGE SCALE GENOMIC DNA]</scope>
    <source>
        <strain evidence="3">FJAT-4402</strain>
    </source>
</reference>
<reference evidence="2 3" key="2">
    <citation type="journal article" date="2016" name="Int. J. Syst. Evol. Microbiol.">
        <title>Bacillus gobiensis sp. nov., isolated from a soil sample.</title>
        <authorList>
            <person name="Liu B."/>
            <person name="Liu G.H."/>
            <person name="Cetin S."/>
            <person name="Schumann P."/>
            <person name="Pan Z.Z."/>
            <person name="Chen Q.Q."/>
        </authorList>
    </citation>
    <scope>NUCLEOTIDE SEQUENCE [LARGE SCALE GENOMIC DNA]</scope>
    <source>
        <strain evidence="2 3">FJAT-4402</strain>
    </source>
</reference>
<dbReference type="STRING" id="1441095.AM592_07720"/>
<dbReference type="PATRIC" id="fig|1441095.3.peg.1697"/>
<name>A0A0M5JMN1_9BACI</name>
<dbReference type="Pfam" id="PF00753">
    <property type="entry name" value="Lactamase_B"/>
    <property type="match status" value="1"/>
</dbReference>
<dbReference type="InterPro" id="IPR001279">
    <property type="entry name" value="Metallo-B-lactamas"/>
</dbReference>
<dbReference type="AlphaFoldDB" id="A0A0M5JMN1"/>
<dbReference type="EMBL" id="CP012600">
    <property type="protein sequence ID" value="ALC84151.1"/>
    <property type="molecule type" value="Genomic_DNA"/>
</dbReference>
<dbReference type="PANTHER" id="PTHR23131">
    <property type="entry name" value="ENDORIBONUCLEASE LACTB2"/>
    <property type="match status" value="1"/>
</dbReference>
<protein>
    <submittedName>
        <fullName evidence="2">Beta-lactamase</fullName>
    </submittedName>
</protein>
<feature type="domain" description="Metallo-beta-lactamase" evidence="1">
    <location>
        <begin position="20"/>
        <end position="232"/>
    </location>
</feature>
<sequence length="322" mass="37385">MRTRRKIIPISLPTPFPVGDVIVYVLLGEAVTLIDAGPKTKEAYEALKGALSRHGISLLDIDQVILTHHHADHVGLLDDLPERVRIIGHPNNEPYINQKPEFIHKELDYFYELFQSFGVPEQLNELVMEFRKIYRLSCHRPLTQAVKEGDRIEDLEDWDIYYTPGHAESHIVLYHLGEHIMLGGDVLLKQTSSNPLLEVPKNNDIRSRPLLDYNKSLKKLADLEIKTILPGHGEPIDNVRQLVDNRLQKQQRRAEEVYHFLQKDALTPYEVCQKLFPQKYENELFFTMSETVGQLDDLEDRGKVEMFLHHGHVYYKAKRVEK</sequence>
<evidence type="ECO:0000313" key="2">
    <source>
        <dbReference type="EMBL" id="ALC84151.1"/>
    </source>
</evidence>
<dbReference type="SMART" id="SM00849">
    <property type="entry name" value="Lactamase_B"/>
    <property type="match status" value="1"/>
</dbReference>
<dbReference type="SUPFAM" id="SSF56281">
    <property type="entry name" value="Metallo-hydrolase/oxidoreductase"/>
    <property type="match status" value="1"/>
</dbReference>
<proteinExistence type="predicted"/>
<dbReference type="OrthoDB" id="2971563at2"/>
<dbReference type="PANTHER" id="PTHR23131:SF4">
    <property type="entry name" value="METALLO-BETA-LACTAMASE SUPERFAMILY POTEIN"/>
    <property type="match status" value="1"/>
</dbReference>
<dbReference type="Gene3D" id="3.60.15.10">
    <property type="entry name" value="Ribonuclease Z/Hydroxyacylglutathione hydrolase-like"/>
    <property type="match status" value="1"/>
</dbReference>
<dbReference type="Proteomes" id="UP000067625">
    <property type="component" value="Chromosome"/>
</dbReference>
<dbReference type="InterPro" id="IPR036866">
    <property type="entry name" value="RibonucZ/Hydroxyglut_hydro"/>
</dbReference>
<gene>
    <name evidence="2" type="ORF">AM592_07720</name>
</gene>
<accession>A0A0M5JMN1</accession>
<evidence type="ECO:0000313" key="3">
    <source>
        <dbReference type="Proteomes" id="UP000067625"/>
    </source>
</evidence>
<organism evidence="2 3">
    <name type="scientific">Bacillus gobiensis</name>
    <dbReference type="NCBI Taxonomy" id="1441095"/>
    <lineage>
        <taxon>Bacteria</taxon>
        <taxon>Bacillati</taxon>
        <taxon>Bacillota</taxon>
        <taxon>Bacilli</taxon>
        <taxon>Bacillales</taxon>
        <taxon>Bacillaceae</taxon>
        <taxon>Bacillus</taxon>
    </lineage>
</organism>
<dbReference type="RefSeq" id="WP_053606028.1">
    <property type="nucleotide sequence ID" value="NZ_CP012600.1"/>
</dbReference>
<keyword evidence="3" id="KW-1185">Reference proteome</keyword>
<dbReference type="InterPro" id="IPR050662">
    <property type="entry name" value="Sec-metab_biosynth-thioest"/>
</dbReference>